<dbReference type="Proteomes" id="UP001228049">
    <property type="component" value="Unassembled WGS sequence"/>
</dbReference>
<feature type="region of interest" description="Disordered" evidence="1">
    <location>
        <begin position="139"/>
        <end position="226"/>
    </location>
</feature>
<keyword evidence="3" id="KW-1185">Reference proteome</keyword>
<dbReference type="EMBL" id="JASDAP010000021">
    <property type="protein sequence ID" value="KAK1885521.1"/>
    <property type="molecule type" value="Genomic_DNA"/>
</dbReference>
<comment type="caution">
    <text evidence="2">The sequence shown here is derived from an EMBL/GenBank/DDBJ whole genome shotgun (WGS) entry which is preliminary data.</text>
</comment>
<protein>
    <submittedName>
        <fullName evidence="2">Replicase polyprotein 1ab</fullName>
    </submittedName>
</protein>
<dbReference type="AlphaFoldDB" id="A0AAD9BKZ0"/>
<name>A0AAD9BKZ0_DISEL</name>
<gene>
    <name evidence="2" type="ORF">KUDE01_031715</name>
</gene>
<sequence length="226" mass="26048">MKEYIFCFPCHCSSTGKEPYQHRPVEAFRVSQAVHCTEKDDYLIKLEDHKTNESFGTAKMLLTDEEYGWLMDIIHKNQVASFTSLRSAVATFARDRHGEDSQERRLMARLMCHDTATSDKFYAMDLTMDQARKGRLLFEQAQEETTRSRTRRTRPQSEEGDEGERREMTRRRMRVGPEEEGEHPKGDQEPGCIDQEKVQGPVIPHGRKPPQTLQPLQSQAQSGGDT</sequence>
<proteinExistence type="predicted"/>
<feature type="compositionally biased region" description="Polar residues" evidence="1">
    <location>
        <begin position="211"/>
        <end position="226"/>
    </location>
</feature>
<evidence type="ECO:0000313" key="2">
    <source>
        <dbReference type="EMBL" id="KAK1885521.1"/>
    </source>
</evidence>
<organism evidence="2 3">
    <name type="scientific">Dissostichus eleginoides</name>
    <name type="common">Patagonian toothfish</name>
    <name type="synonym">Dissostichus amissus</name>
    <dbReference type="NCBI Taxonomy" id="100907"/>
    <lineage>
        <taxon>Eukaryota</taxon>
        <taxon>Metazoa</taxon>
        <taxon>Chordata</taxon>
        <taxon>Craniata</taxon>
        <taxon>Vertebrata</taxon>
        <taxon>Euteleostomi</taxon>
        <taxon>Actinopterygii</taxon>
        <taxon>Neopterygii</taxon>
        <taxon>Teleostei</taxon>
        <taxon>Neoteleostei</taxon>
        <taxon>Acanthomorphata</taxon>
        <taxon>Eupercaria</taxon>
        <taxon>Perciformes</taxon>
        <taxon>Notothenioidei</taxon>
        <taxon>Nototheniidae</taxon>
        <taxon>Dissostichus</taxon>
    </lineage>
</organism>
<reference evidence="2" key="1">
    <citation type="submission" date="2023-04" db="EMBL/GenBank/DDBJ databases">
        <title>Chromosome-level genome of Chaenocephalus aceratus.</title>
        <authorList>
            <person name="Park H."/>
        </authorList>
    </citation>
    <scope>NUCLEOTIDE SEQUENCE</scope>
    <source>
        <strain evidence="2">DE</strain>
        <tissue evidence="2">Muscle</tissue>
    </source>
</reference>
<evidence type="ECO:0000256" key="1">
    <source>
        <dbReference type="SAM" id="MobiDB-lite"/>
    </source>
</evidence>
<evidence type="ECO:0000313" key="3">
    <source>
        <dbReference type="Proteomes" id="UP001228049"/>
    </source>
</evidence>
<accession>A0AAD9BKZ0</accession>